<evidence type="ECO:0000256" key="2">
    <source>
        <dbReference type="ARBA" id="ARBA00022705"/>
    </source>
</evidence>
<reference evidence="3" key="1">
    <citation type="submission" date="2023-04" db="EMBL/GenBank/DDBJ databases">
        <title>Phytophthora lilii NBRC 32176.</title>
        <authorList>
            <person name="Ichikawa N."/>
            <person name="Sato H."/>
            <person name="Tonouchi N."/>
        </authorList>
    </citation>
    <scope>NUCLEOTIDE SEQUENCE</scope>
    <source>
        <strain evidence="3">NBRC 32176</strain>
    </source>
</reference>
<dbReference type="GO" id="GO:0000775">
    <property type="term" value="C:chromosome, centromeric region"/>
    <property type="evidence" value="ECO:0007669"/>
    <property type="project" value="TreeGrafter"/>
</dbReference>
<comment type="caution">
    <text evidence="3">The sequence shown here is derived from an EMBL/GenBank/DDBJ whole genome shotgun (WGS) entry which is preliminary data.</text>
</comment>
<accession>A0A9W6X7C1</accession>
<organism evidence="3 4">
    <name type="scientific">Phytophthora lilii</name>
    <dbReference type="NCBI Taxonomy" id="2077276"/>
    <lineage>
        <taxon>Eukaryota</taxon>
        <taxon>Sar</taxon>
        <taxon>Stramenopiles</taxon>
        <taxon>Oomycota</taxon>
        <taxon>Peronosporomycetes</taxon>
        <taxon>Peronosporales</taxon>
        <taxon>Peronosporaceae</taxon>
        <taxon>Phytophthora</taxon>
    </lineage>
</organism>
<dbReference type="GO" id="GO:0034088">
    <property type="term" value="P:maintenance of mitotic sister chromatid cohesion"/>
    <property type="evidence" value="ECO:0007669"/>
    <property type="project" value="TreeGrafter"/>
</dbReference>
<dbReference type="Proteomes" id="UP001165083">
    <property type="component" value="Unassembled WGS sequence"/>
</dbReference>
<dbReference type="GO" id="GO:0006260">
    <property type="term" value="P:DNA replication"/>
    <property type="evidence" value="ECO:0007669"/>
    <property type="project" value="UniProtKB-KW"/>
</dbReference>
<dbReference type="Pfam" id="PF09724">
    <property type="entry name" value="Dcc1"/>
    <property type="match status" value="1"/>
</dbReference>
<dbReference type="AlphaFoldDB" id="A0A9W6X7C1"/>
<gene>
    <name evidence="3" type="ORF">Plil01_001411500</name>
</gene>
<proteinExistence type="inferred from homology"/>
<dbReference type="GO" id="GO:0000785">
    <property type="term" value="C:chromatin"/>
    <property type="evidence" value="ECO:0007669"/>
    <property type="project" value="TreeGrafter"/>
</dbReference>
<protein>
    <submittedName>
        <fullName evidence="3">Unnamed protein product</fullName>
    </submittedName>
</protein>
<dbReference type="PANTHER" id="PTHR13395">
    <property type="entry name" value="SISTER CHROMATID COHESION PROTEIN DCC1-RELATED"/>
    <property type="match status" value="1"/>
</dbReference>
<evidence type="ECO:0000256" key="1">
    <source>
        <dbReference type="ARBA" id="ARBA00007017"/>
    </source>
</evidence>
<dbReference type="PANTHER" id="PTHR13395:SF6">
    <property type="entry name" value="SISTER CHROMATID COHESION PROTEIN DCC1"/>
    <property type="match status" value="1"/>
</dbReference>
<dbReference type="InterPro" id="IPR019128">
    <property type="entry name" value="Dcc1"/>
</dbReference>
<evidence type="ECO:0000313" key="3">
    <source>
        <dbReference type="EMBL" id="GMF33061.1"/>
    </source>
</evidence>
<dbReference type="GO" id="GO:0031390">
    <property type="term" value="C:Ctf18 RFC-like complex"/>
    <property type="evidence" value="ECO:0007669"/>
    <property type="project" value="InterPro"/>
</dbReference>
<keyword evidence="4" id="KW-1185">Reference proteome</keyword>
<sequence length="353" mass="40014">MAQQTSADAMDSMVVTTADFTEDKVFIVGAPDARAVLCTADQSYYIKKEDTSNLRLLTTHTDWSGPEETDGRRTIQVSGAARFHYLVPDATQLRALLLEAPYEKPRESAAAQAKRAKLHKLYSTSDLVEALQVSEQEVLSMLNEMHAFEEAGTWRLLGPKYQAQVFTDMLDAVVQHDWKVLSTPGVPVKQFLVELDEPLVAIQQCCKLYGSLAMVDGEDYCTLDPVKVATFRAKSLFDEQTAEAQFQAQQQHVTMNPSDAGWELDQFMEKWKLRVPDSVTVNLEMLHGLVLVKPQKAGKPTRIVYFPEDELPPDPKKRFEKLFQMQEKWTMKQLEPYIKYVLCLQCLSPATRN</sequence>
<evidence type="ECO:0000313" key="4">
    <source>
        <dbReference type="Proteomes" id="UP001165083"/>
    </source>
</evidence>
<dbReference type="OrthoDB" id="5199543at2759"/>
<comment type="similarity">
    <text evidence="1">Belongs to the DCC1 family.</text>
</comment>
<keyword evidence="2" id="KW-0235">DNA replication</keyword>
<name>A0A9W6X7C1_9STRA</name>
<dbReference type="EMBL" id="BSXW01001037">
    <property type="protein sequence ID" value="GMF33061.1"/>
    <property type="molecule type" value="Genomic_DNA"/>
</dbReference>